<sequence>MQNMTTKPHYKNYLAVTKLLDGTILINLEIVIPRFEEDPDHIKWLCEAHEWLRPYFPFWRGVF</sequence>
<evidence type="ECO:0000313" key="2">
    <source>
        <dbReference type="Proteomes" id="UP000032946"/>
    </source>
</evidence>
<proteinExistence type="predicted"/>
<gene>
    <name evidence="1" type="ORF">ARTHRO_10518</name>
</gene>
<dbReference type="AlphaFoldDB" id="A0A9P1KAR5"/>
<reference evidence="1 2" key="1">
    <citation type="submission" date="2014-02" db="EMBL/GenBank/DDBJ databases">
        <authorList>
            <person name="Genoscope - CEA"/>
        </authorList>
    </citation>
    <scope>NUCLEOTIDE SEQUENCE [LARGE SCALE GENOMIC DNA]</scope>
    <source>
        <strain evidence="1 2">PCC 8005</strain>
    </source>
</reference>
<evidence type="ECO:0000313" key="1">
    <source>
        <dbReference type="EMBL" id="CDM92845.1"/>
    </source>
</evidence>
<keyword evidence="2" id="KW-1185">Reference proteome</keyword>
<name>A0A9P1KAR5_9CYAN</name>
<protein>
    <submittedName>
        <fullName evidence="1">Uncharacterized protein</fullName>
    </submittedName>
</protein>
<dbReference type="Proteomes" id="UP000032946">
    <property type="component" value="Chromosome"/>
</dbReference>
<accession>A0A9P1KAR5</accession>
<organism evidence="1 2">
    <name type="scientific">Limnospira indica PCC 8005</name>
    <dbReference type="NCBI Taxonomy" id="376219"/>
    <lineage>
        <taxon>Bacteria</taxon>
        <taxon>Bacillati</taxon>
        <taxon>Cyanobacteriota</taxon>
        <taxon>Cyanophyceae</taxon>
        <taxon>Oscillatoriophycideae</taxon>
        <taxon>Oscillatoriales</taxon>
        <taxon>Sirenicapillariaceae</taxon>
        <taxon>Limnospira</taxon>
    </lineage>
</organism>
<dbReference type="EMBL" id="FO818640">
    <property type="protein sequence ID" value="CDM92845.1"/>
    <property type="molecule type" value="Genomic_DNA"/>
</dbReference>